<dbReference type="SUPFAM" id="SSF55874">
    <property type="entry name" value="ATPase domain of HSP90 chaperone/DNA topoisomerase II/histidine kinase"/>
    <property type="match status" value="1"/>
</dbReference>
<keyword evidence="1" id="KW-0418">Kinase</keyword>
<evidence type="ECO:0000313" key="1">
    <source>
        <dbReference type="EMBL" id="ADQ05670.1"/>
    </source>
</evidence>
<evidence type="ECO:0000313" key="2">
    <source>
        <dbReference type="Proteomes" id="UP000006889"/>
    </source>
</evidence>
<dbReference type="RefSeq" id="WP_013412990.1">
    <property type="nucleotide sequence ID" value="NC_014657.1"/>
</dbReference>
<gene>
    <name evidence="1" type="ordered locus">Calow_2162</name>
</gene>
<proteinExistence type="predicted"/>
<organism evidence="1 2">
    <name type="scientific">Caldicellulosiruptor owensensis (strain ATCC 700167 / DSM 13100 / OL)</name>
    <dbReference type="NCBI Taxonomy" id="632518"/>
    <lineage>
        <taxon>Bacteria</taxon>
        <taxon>Bacillati</taxon>
        <taxon>Bacillota</taxon>
        <taxon>Bacillota incertae sedis</taxon>
        <taxon>Caldicellulosiruptorales</taxon>
        <taxon>Caldicellulosiruptoraceae</taxon>
        <taxon>Caldicellulosiruptor</taxon>
    </lineage>
</organism>
<protein>
    <submittedName>
        <fullName evidence="1">Histidine kinase</fullName>
    </submittedName>
</protein>
<dbReference type="GO" id="GO:0016301">
    <property type="term" value="F:kinase activity"/>
    <property type="evidence" value="ECO:0007669"/>
    <property type="project" value="UniProtKB-KW"/>
</dbReference>
<dbReference type="eggNOG" id="COG2205">
    <property type="taxonomic scope" value="Bacteria"/>
</dbReference>
<reference evidence="1 2" key="2">
    <citation type="journal article" date="2011" name="J. Bacteriol.">
        <title>Complete genome sequences for the anaerobic, extremely thermophilic plant biomass-degrading bacteria Caldicellulosiruptor hydrothermalis, Caldicellulosiruptor kristjanssonii, Caldicellulosiruptor kronotskyensis, Caldicellulosiruptor owensenis, and Caldicellulosiruptor lactoaceticus.</title>
        <authorList>
            <person name="Blumer-Schuette S.E."/>
            <person name="Ozdemir I."/>
            <person name="Mistry D."/>
            <person name="Lucas S."/>
            <person name="Lapidus A."/>
            <person name="Cheng J.F."/>
            <person name="Goodwin L.A."/>
            <person name="Pitluck S."/>
            <person name="Land M.L."/>
            <person name="Hauser L.J."/>
            <person name="Woyke T."/>
            <person name="Mikhailova N."/>
            <person name="Pati A."/>
            <person name="Kyrpides N.C."/>
            <person name="Ivanova N."/>
            <person name="Detter J.C."/>
            <person name="Walston-Davenport K."/>
            <person name="Han S."/>
            <person name="Adams M.W."/>
            <person name="Kelly R.M."/>
        </authorList>
    </citation>
    <scope>NUCLEOTIDE SEQUENCE [LARGE SCALE GENOMIC DNA]</scope>
    <source>
        <strain evidence="2">ATCC 700167 / DSM 13100 / OL</strain>
    </source>
</reference>
<dbReference type="KEGG" id="cow:Calow_2162"/>
<dbReference type="STRING" id="632518.Calow_2162"/>
<keyword evidence="1" id="KW-0808">Transferase</keyword>
<sequence>MSTCSITIFLAVSKNAIENTKDKKVYIEDERKYVDIYNKTDLKEEELVFLFERYKSSRKGFGLGLSIGKELCKILDIKLETFIEDGIYSF</sequence>
<accession>E4Q6R3</accession>
<dbReference type="EMBL" id="CP002216">
    <property type="protein sequence ID" value="ADQ05670.1"/>
    <property type="molecule type" value="Genomic_DNA"/>
</dbReference>
<dbReference type="InterPro" id="IPR036890">
    <property type="entry name" value="HATPase_C_sf"/>
</dbReference>
<reference key="1">
    <citation type="submission" date="2010-09" db="EMBL/GenBank/DDBJ databases">
        <title>Complete sequence of Caldicellulosiruptor owensensis OL.</title>
        <authorList>
            <consortium name="US DOE Joint Genome Institute"/>
            <person name="Lucas S."/>
            <person name="Copeland A."/>
            <person name="Lapidus A."/>
            <person name="Cheng J.-F."/>
            <person name="Bruce D."/>
            <person name="Goodwin L."/>
            <person name="Pitluck S."/>
            <person name="Davenport K."/>
            <person name="Detter J.C."/>
            <person name="Han C."/>
            <person name="Tapia R."/>
            <person name="Land M."/>
            <person name="Hauser L."/>
            <person name="Chang Y.-J."/>
            <person name="Jeffries C."/>
            <person name="Kyrpides N."/>
            <person name="Ivanova N."/>
            <person name="Mikhailova N."/>
            <person name="Blumer-Schuette S.E."/>
            <person name="Kelly R.M."/>
            <person name="Woyke T."/>
        </authorList>
    </citation>
    <scope>NUCLEOTIDE SEQUENCE</scope>
    <source>
        <strain>OL</strain>
    </source>
</reference>
<keyword evidence="2" id="KW-1185">Reference proteome</keyword>
<dbReference type="AlphaFoldDB" id="E4Q6R3"/>
<name>E4Q6R3_CALOW</name>
<dbReference type="Proteomes" id="UP000006889">
    <property type="component" value="Chromosome"/>
</dbReference>
<dbReference type="HOGENOM" id="CLU_2435310_0_0_9"/>